<evidence type="ECO:0000313" key="1">
    <source>
        <dbReference type="EMBL" id="THU42911.1"/>
    </source>
</evidence>
<evidence type="ECO:0000313" key="2">
    <source>
        <dbReference type="Proteomes" id="UP000317650"/>
    </source>
</evidence>
<protein>
    <submittedName>
        <fullName evidence="1">Uncharacterized protein</fullName>
    </submittedName>
</protein>
<dbReference type="Proteomes" id="UP000317650">
    <property type="component" value="Unassembled WGS sequence"/>
</dbReference>
<name>A0A4S8I5B0_MUSBA</name>
<gene>
    <name evidence="1" type="ORF">C4D60_Mb00t04900</name>
</gene>
<proteinExistence type="predicted"/>
<reference evidence="1 2" key="1">
    <citation type="journal article" date="2019" name="Nat. Plants">
        <title>Genome sequencing of Musa balbisiana reveals subgenome evolution and function divergence in polyploid bananas.</title>
        <authorList>
            <person name="Yao X."/>
        </authorList>
    </citation>
    <scope>NUCLEOTIDE SEQUENCE [LARGE SCALE GENOMIC DNA]</scope>
    <source>
        <strain evidence="2">cv. DH-PKW</strain>
        <tissue evidence="1">Leaves</tissue>
    </source>
</reference>
<organism evidence="1 2">
    <name type="scientific">Musa balbisiana</name>
    <name type="common">Banana</name>
    <dbReference type="NCBI Taxonomy" id="52838"/>
    <lineage>
        <taxon>Eukaryota</taxon>
        <taxon>Viridiplantae</taxon>
        <taxon>Streptophyta</taxon>
        <taxon>Embryophyta</taxon>
        <taxon>Tracheophyta</taxon>
        <taxon>Spermatophyta</taxon>
        <taxon>Magnoliopsida</taxon>
        <taxon>Liliopsida</taxon>
        <taxon>Zingiberales</taxon>
        <taxon>Musaceae</taxon>
        <taxon>Musa</taxon>
    </lineage>
</organism>
<comment type="caution">
    <text evidence="1">The sequence shown here is derived from an EMBL/GenBank/DDBJ whole genome shotgun (WGS) entry which is preliminary data.</text>
</comment>
<sequence>MRHERKIFFYLSRQRQIFCYPDHDPASSGHCFSLASIRLASLERAPSASGIFRPWRLLSKLVNNTWSQKQKPKVVFLEGFIPKLGVSLVSTSSRLSYNGNDNEAFNDEEEI</sequence>
<dbReference type="AlphaFoldDB" id="A0A4S8I5B0"/>
<accession>A0A4S8I5B0</accession>
<dbReference type="EMBL" id="PYDT01000261">
    <property type="protein sequence ID" value="THU42911.1"/>
    <property type="molecule type" value="Genomic_DNA"/>
</dbReference>
<keyword evidence="2" id="KW-1185">Reference proteome</keyword>